<organism evidence="10 11">
    <name type="scientific">Geodia barretti</name>
    <name type="common">Barrett's horny sponge</name>
    <dbReference type="NCBI Taxonomy" id="519541"/>
    <lineage>
        <taxon>Eukaryota</taxon>
        <taxon>Metazoa</taxon>
        <taxon>Porifera</taxon>
        <taxon>Demospongiae</taxon>
        <taxon>Heteroscleromorpha</taxon>
        <taxon>Tetractinellida</taxon>
        <taxon>Astrophorina</taxon>
        <taxon>Geodiidae</taxon>
        <taxon>Geodia</taxon>
    </lineage>
</organism>
<evidence type="ECO:0000256" key="4">
    <source>
        <dbReference type="ARBA" id="ARBA00022723"/>
    </source>
</evidence>
<feature type="transmembrane region" description="Helical" evidence="9">
    <location>
        <begin position="26"/>
        <end position="44"/>
    </location>
</feature>
<name>A0AA35SJ39_GEOBA</name>
<evidence type="ECO:0000256" key="2">
    <source>
        <dbReference type="ARBA" id="ARBA00022617"/>
    </source>
</evidence>
<dbReference type="InterPro" id="IPR018495">
    <property type="entry name" value="Succ_DH_cyt_bsu_CS"/>
</dbReference>
<evidence type="ECO:0000256" key="1">
    <source>
        <dbReference type="ARBA" id="ARBA00004141"/>
    </source>
</evidence>
<dbReference type="AlphaFoldDB" id="A0AA35SJ39"/>
<dbReference type="GO" id="GO:0006099">
    <property type="term" value="P:tricarboxylic acid cycle"/>
    <property type="evidence" value="ECO:0007669"/>
    <property type="project" value="InterPro"/>
</dbReference>
<keyword evidence="5 9" id="KW-1133">Transmembrane helix</keyword>
<dbReference type="PROSITE" id="PS01001">
    <property type="entry name" value="SDH_CYT_2"/>
    <property type="match status" value="1"/>
</dbReference>
<comment type="subcellular location">
    <subcellularLocation>
        <location evidence="1">Membrane</location>
        <topology evidence="1">Multi-pass membrane protein</topology>
    </subcellularLocation>
</comment>
<evidence type="ECO:0000256" key="6">
    <source>
        <dbReference type="ARBA" id="ARBA00023004"/>
    </source>
</evidence>
<evidence type="ECO:0000256" key="9">
    <source>
        <dbReference type="SAM" id="Phobius"/>
    </source>
</evidence>
<dbReference type="SUPFAM" id="SSF81343">
    <property type="entry name" value="Fumarate reductase respiratory complex transmembrane subunits"/>
    <property type="match status" value="1"/>
</dbReference>
<evidence type="ECO:0000256" key="3">
    <source>
        <dbReference type="ARBA" id="ARBA00022692"/>
    </source>
</evidence>
<dbReference type="Proteomes" id="UP001174909">
    <property type="component" value="Unassembled WGS sequence"/>
</dbReference>
<dbReference type="PANTHER" id="PTHR10978">
    <property type="entry name" value="SUCCINATE DEHYDROGENASE CYTOCHROME B560 SUBUNIT"/>
    <property type="match status" value="1"/>
</dbReference>
<dbReference type="GO" id="GO:0006121">
    <property type="term" value="P:mitochondrial electron transport, succinate to ubiquinone"/>
    <property type="evidence" value="ECO:0007669"/>
    <property type="project" value="TreeGrafter"/>
</dbReference>
<dbReference type="EMBL" id="CASHTH010002445">
    <property type="protein sequence ID" value="CAI8029912.1"/>
    <property type="molecule type" value="Genomic_DNA"/>
</dbReference>
<dbReference type="CDD" id="cd03499">
    <property type="entry name" value="SQR_TypeC_SdhC"/>
    <property type="match status" value="1"/>
</dbReference>
<keyword evidence="3 9" id="KW-0812">Transmembrane</keyword>
<gene>
    <name evidence="10" type="ORF">GBAR_LOCUS16978</name>
</gene>
<dbReference type="InterPro" id="IPR000701">
    <property type="entry name" value="SuccDH_FuR_B_TM-su"/>
</dbReference>
<dbReference type="NCBIfam" id="TIGR02970">
    <property type="entry name" value="succ_dehyd_cytB"/>
    <property type="match status" value="1"/>
</dbReference>
<evidence type="ECO:0000256" key="5">
    <source>
        <dbReference type="ARBA" id="ARBA00022989"/>
    </source>
</evidence>
<dbReference type="PANTHER" id="PTHR10978:SF5">
    <property type="entry name" value="SUCCINATE DEHYDROGENASE CYTOCHROME B560 SUBUNIT, MITOCHONDRIAL"/>
    <property type="match status" value="1"/>
</dbReference>
<feature type="binding site" description="axial binding residue" evidence="8">
    <location>
        <position position="80"/>
    </location>
    <ligand>
        <name>heme</name>
        <dbReference type="ChEBI" id="CHEBI:30413"/>
        <note>ligand shared with second transmembrane subunit</note>
    </ligand>
    <ligandPart>
        <name>Fe</name>
        <dbReference type="ChEBI" id="CHEBI:18248"/>
    </ligandPart>
</feature>
<keyword evidence="6 8" id="KW-0408">Iron</keyword>
<dbReference type="PIRSF" id="PIRSF000178">
    <property type="entry name" value="SDH_cyt_b560"/>
    <property type="match status" value="1"/>
</dbReference>
<evidence type="ECO:0000256" key="8">
    <source>
        <dbReference type="PIRSR" id="PIRSR000178-1"/>
    </source>
</evidence>
<sequence>MHCDREMYVFYCSPDMVWVLSFGHRTSGAVLTSGVTAASIAYLISGTQFTEFISPLQSVASQPVLWTSAKFLMALPLSYHMVNGIRHLAWDTGRGFELKTLYKTGYLMLTATLLLTGVLTLYKPSS</sequence>
<dbReference type="GO" id="GO:0005739">
    <property type="term" value="C:mitochondrion"/>
    <property type="evidence" value="ECO:0007669"/>
    <property type="project" value="GOC"/>
</dbReference>
<reference evidence="10" key="1">
    <citation type="submission" date="2023-03" db="EMBL/GenBank/DDBJ databases">
        <authorList>
            <person name="Steffen K."/>
            <person name="Cardenas P."/>
        </authorList>
    </citation>
    <scope>NUCLEOTIDE SEQUENCE</scope>
</reference>
<dbReference type="InterPro" id="IPR014314">
    <property type="entry name" value="Succ_DH_cytb556"/>
</dbReference>
<dbReference type="Pfam" id="PF01127">
    <property type="entry name" value="Sdh_cyt"/>
    <property type="match status" value="1"/>
</dbReference>
<keyword evidence="2 8" id="KW-0349">Heme</keyword>
<dbReference type="GO" id="GO:0046872">
    <property type="term" value="F:metal ion binding"/>
    <property type="evidence" value="ECO:0007669"/>
    <property type="project" value="UniProtKB-KW"/>
</dbReference>
<dbReference type="Gene3D" id="1.20.1300.10">
    <property type="entry name" value="Fumarate reductase/succinate dehydrogenase, transmembrane subunit"/>
    <property type="match status" value="1"/>
</dbReference>
<dbReference type="GO" id="GO:0016020">
    <property type="term" value="C:membrane"/>
    <property type="evidence" value="ECO:0007669"/>
    <property type="project" value="UniProtKB-SubCell"/>
</dbReference>
<feature type="transmembrane region" description="Helical" evidence="9">
    <location>
        <begin position="102"/>
        <end position="122"/>
    </location>
</feature>
<dbReference type="GO" id="GO:0009055">
    <property type="term" value="F:electron transfer activity"/>
    <property type="evidence" value="ECO:0007669"/>
    <property type="project" value="InterPro"/>
</dbReference>
<evidence type="ECO:0000313" key="10">
    <source>
        <dbReference type="EMBL" id="CAI8029912.1"/>
    </source>
</evidence>
<accession>A0AA35SJ39</accession>
<dbReference type="InterPro" id="IPR034804">
    <property type="entry name" value="SQR/QFR_C/D"/>
</dbReference>
<keyword evidence="11" id="KW-1185">Reference proteome</keyword>
<proteinExistence type="predicted"/>
<feature type="transmembrane region" description="Helical" evidence="9">
    <location>
        <begin position="64"/>
        <end position="82"/>
    </location>
</feature>
<evidence type="ECO:0000256" key="7">
    <source>
        <dbReference type="ARBA" id="ARBA00023136"/>
    </source>
</evidence>
<keyword evidence="7 9" id="KW-0472">Membrane</keyword>
<comment type="cofactor">
    <cofactor evidence="8">
        <name>heme</name>
        <dbReference type="ChEBI" id="CHEBI:30413"/>
    </cofactor>
    <text evidence="8">The heme is bound between the two transmembrane subunits.</text>
</comment>
<protein>
    <submittedName>
        <fullName evidence="10">Succinate dehydrogenase cytochrome b560 subunit, mitochondrial</fullName>
    </submittedName>
</protein>
<evidence type="ECO:0000313" key="11">
    <source>
        <dbReference type="Proteomes" id="UP001174909"/>
    </source>
</evidence>
<keyword evidence="4 8" id="KW-0479">Metal-binding</keyword>
<comment type="caution">
    <text evidence="10">The sequence shown here is derived from an EMBL/GenBank/DDBJ whole genome shotgun (WGS) entry which is preliminary data.</text>
</comment>